<sequence>MEEIFTTSNLLALLTLTVLEIVLGVDNVIFISILAGKLPVEQQAKARQMGLGLALITRILLLLSISWIASLTKPLFEIMHHEFSGRSLILLAGGLFLIYKATHEIHEKLEGEESHAETSGKASFSSVIIQIMLLDIVFSLDSVITAVGMADALWVMITAVIIAVGIMLLLAGPLSEFVNRHPTVKMLALSFLLLIGFSLVAESLELHIPKGYIYFAMGFSVLVEVLNLQIKSKSRNPVQLRGPAVPENLTQGH</sequence>
<dbReference type="OrthoDB" id="9806211at2"/>
<dbReference type="Pfam" id="PF03741">
    <property type="entry name" value="TerC"/>
    <property type="match status" value="1"/>
</dbReference>
<protein>
    <submittedName>
        <fullName evidence="2">Integral membrane protein TerC</fullName>
    </submittedName>
</protein>
<feature type="transmembrane region" description="Helical" evidence="1">
    <location>
        <begin position="50"/>
        <end position="71"/>
    </location>
</feature>
<comment type="caution">
    <text evidence="2">The sequence shown here is derived from an EMBL/GenBank/DDBJ whole genome shotgun (WGS) entry which is preliminary data.</text>
</comment>
<dbReference type="eggNOG" id="COG0861">
    <property type="taxonomic scope" value="Bacteria"/>
</dbReference>
<dbReference type="AlphaFoldDB" id="E1IIR2"/>
<reference evidence="2 3" key="1">
    <citation type="journal article" date="2011" name="J. Bacteriol.">
        <title>Draft genome sequence of the anoxygenic filamentous phototrophic bacterium Oscillochloris trichoides subsp. DG-6.</title>
        <authorList>
            <person name="Kuznetsov B.B."/>
            <person name="Ivanovsky R.N."/>
            <person name="Keppen O.I."/>
            <person name="Sukhacheva M.V."/>
            <person name="Bumazhkin B.K."/>
            <person name="Patutina E.O."/>
            <person name="Beletsky A.V."/>
            <person name="Mardanov A.V."/>
            <person name="Baslerov R.V."/>
            <person name="Panteleeva A.N."/>
            <person name="Kolganova T.V."/>
            <person name="Ravin N.V."/>
            <person name="Skryabin K.G."/>
        </authorList>
    </citation>
    <scope>NUCLEOTIDE SEQUENCE [LARGE SCALE GENOMIC DNA]</scope>
    <source>
        <strain evidence="2 3">DG-6</strain>
    </source>
</reference>
<evidence type="ECO:0000313" key="2">
    <source>
        <dbReference type="EMBL" id="EFO78918.1"/>
    </source>
</evidence>
<dbReference type="PANTHER" id="PTHR30060">
    <property type="entry name" value="INNER MEMBRANE PROTEIN"/>
    <property type="match status" value="1"/>
</dbReference>
<feature type="transmembrane region" description="Helical" evidence="1">
    <location>
        <begin position="12"/>
        <end position="38"/>
    </location>
</feature>
<accession>E1IIR2</accession>
<feature type="transmembrane region" description="Helical" evidence="1">
    <location>
        <begin position="122"/>
        <end position="140"/>
    </location>
</feature>
<gene>
    <name evidence="2" type="ORF">OSCT_3213</name>
</gene>
<name>E1IIR2_9CHLR</name>
<proteinExistence type="predicted"/>
<dbReference type="EMBL" id="ADVR01000142">
    <property type="protein sequence ID" value="EFO78918.1"/>
    <property type="molecule type" value="Genomic_DNA"/>
</dbReference>
<keyword evidence="3" id="KW-1185">Reference proteome</keyword>
<keyword evidence="1" id="KW-0472">Membrane</keyword>
<dbReference type="InterPro" id="IPR005496">
    <property type="entry name" value="Integral_membrane_TerC"/>
</dbReference>
<keyword evidence="1" id="KW-1133">Transmembrane helix</keyword>
<feature type="transmembrane region" description="Helical" evidence="1">
    <location>
        <begin position="183"/>
        <end position="200"/>
    </location>
</feature>
<dbReference type="PANTHER" id="PTHR30060:SF0">
    <property type="entry name" value="COILED-COIL PROTEIN (DUF2040)-RELATED"/>
    <property type="match status" value="1"/>
</dbReference>
<dbReference type="HOGENOM" id="CLU_064910_0_0_0"/>
<evidence type="ECO:0000256" key="1">
    <source>
        <dbReference type="SAM" id="Phobius"/>
    </source>
</evidence>
<dbReference type="Proteomes" id="UP000054010">
    <property type="component" value="Unassembled WGS sequence"/>
</dbReference>
<dbReference type="STRING" id="765420.OSCT_3213"/>
<dbReference type="GO" id="GO:0005886">
    <property type="term" value="C:plasma membrane"/>
    <property type="evidence" value="ECO:0007669"/>
    <property type="project" value="TreeGrafter"/>
</dbReference>
<evidence type="ECO:0000313" key="3">
    <source>
        <dbReference type="Proteomes" id="UP000054010"/>
    </source>
</evidence>
<organism evidence="2 3">
    <name type="scientific">Oscillochloris trichoides DG-6</name>
    <dbReference type="NCBI Taxonomy" id="765420"/>
    <lineage>
        <taxon>Bacteria</taxon>
        <taxon>Bacillati</taxon>
        <taxon>Chloroflexota</taxon>
        <taxon>Chloroflexia</taxon>
        <taxon>Chloroflexales</taxon>
        <taxon>Chloroflexineae</taxon>
        <taxon>Oscillochloridaceae</taxon>
        <taxon>Oscillochloris</taxon>
    </lineage>
</organism>
<feature type="transmembrane region" description="Helical" evidence="1">
    <location>
        <begin position="212"/>
        <end position="230"/>
    </location>
</feature>
<feature type="transmembrane region" description="Helical" evidence="1">
    <location>
        <begin position="152"/>
        <end position="171"/>
    </location>
</feature>
<keyword evidence="1" id="KW-0812">Transmembrane</keyword>